<sequence length="1357" mass="152969">MLDSEPSNPPPSSGGVEGESKGIQSALAVAESVSSLTTAQETSSTTSELQPSRDISNSSSNALSSGLAAATHLDAHQPATERPLNVTDALTYLDSVKLKFQDRPDVYNKFLDIMKDFKSQIIDTPGVIDRVSSLFHGHPSLIQGFNTFLPAGYRIDCNTDSLDPNVITVTTPAGTTTWPTHGSFSQGPSSPKLPASHIEVPMHQPSHDVNLEPALMYIQRVKTRYANEPDRYRKFLETLNPKADMASNYDVRELEHWAIAFLSAGCAQGEIVRSTAKLFRDAPSLMKELIDFLPNKQAQEVELARLEEMEGLWRTGTPTAEPKASRKKGEESSTGAASVTGSTVPQKRKRRPAEKEKEREKEKGKEKEKDKDKTKDKDKEKETEKEAAPKAPPSKAKRARPSQLHLNDASSPSLTQRHATAPSSPRRSSHAHTSQQGGHHHLPQPVLPPPIPVAAAPPPPLSSADEAHFFDRVKRAVDNRETYNEFLKLINLFTQDIIDTARLVRESRSFLGDGDLMMQFMDILGWDERRDRIAVADDVWTRPLAALDRPSRNQLNYRHGSYRKLPANEINVTCSGRDEMCRSVLNDEWISQPTFASEDAGFQAHKKNIYEEALHRSEEERHEYDFHLEAIYRTIHMLEPLNNKIAQLSPEERNGFKLKPNLGGAGRSIHLRVLKKIYGREAGLEVYQAMQEAPSLAIPVVLSRLKVKHEEWKRAQREWNKVWREVDARNYHKSLDHQGVTFKATDKKAITARHFLTQIETARDEQMAKRAALIDPLFARTRPRHQLEYVLDDMTVMQDAIKMTLSYLDRTQINLADRRKIETFIRAFVPLFLVQDPATFNCAFVPRHESADSDMDVDSTADDVDVGSSSSSARTGKSSRKAGAGSGDLRKKLLKNEQAKSSRRTRAQGSRPTSRLPSPSGSDVVMQSDADEGKQEHSGLSNEAVPPSASDGEKLPDRRRYSFYTNTTFYVFFRLLELLYSRLYSFRELATRIASDPSTSHKSNPVAADLGLLNDLGKFGDPETAATHFYPLLLESCEKLFDNEIEQHAFEDQLRWMFGPRDAYKMFTIDKVVGAVIKQVQNILSDVKSQELFELLRRDREITSPTTQDQINARRNTEKVIGPDENLFRMDWLPENSAVTVQLLGKDDSSFDDSEVLTGRWQAYIDSFVNDEVTKDVPTSVSSRRPFLRRSLDPEAATTDIVVRGGLDVRICVRTYRLFFVSGTEDALWNEDWLSRQRTKAKPNYWTRGHVTSDNEVRRQRWFNELVLDLNKKAASWKPPRHADAPLAVVDEPNRKRTKRMNMVYGAAPMATKSVPPLPIRYRTKYMIADLTERTPNGSPVMSSSEISSPPDSPRHS</sequence>
<dbReference type="FunFam" id="1.20.1160.11:FF:000002">
    <property type="entry name" value="Paired amphipathic helix protein SIN3"/>
    <property type="match status" value="1"/>
</dbReference>
<evidence type="ECO:0000256" key="1">
    <source>
        <dbReference type="ARBA" id="ARBA00004123"/>
    </source>
</evidence>
<dbReference type="GeneID" id="24092945"/>
<dbReference type="SMART" id="SM00761">
    <property type="entry name" value="HDAC_interact"/>
    <property type="match status" value="1"/>
</dbReference>
<dbReference type="PANTHER" id="PTHR12346">
    <property type="entry name" value="SIN3B-RELATED"/>
    <property type="match status" value="1"/>
</dbReference>
<dbReference type="Pfam" id="PF08295">
    <property type="entry name" value="Sin3_corepress"/>
    <property type="match status" value="1"/>
</dbReference>
<dbReference type="GO" id="GO:0070822">
    <property type="term" value="C:Sin3-type complex"/>
    <property type="evidence" value="ECO:0007669"/>
    <property type="project" value="TreeGrafter"/>
</dbReference>
<feature type="region of interest" description="Disordered" evidence="8">
    <location>
        <begin position="851"/>
        <end position="956"/>
    </location>
</feature>
<feature type="compositionally biased region" description="Basic and acidic residues" evidence="8">
    <location>
        <begin position="353"/>
        <end position="388"/>
    </location>
</feature>
<dbReference type="Pfam" id="PF16879">
    <property type="entry name" value="Sin3a_C"/>
    <property type="match status" value="1"/>
</dbReference>
<proteinExistence type="predicted"/>
<gene>
    <name evidence="10" type="ORF">FIBRA_00028</name>
</gene>
<dbReference type="InterPro" id="IPR013194">
    <property type="entry name" value="HDAC_interact_dom"/>
</dbReference>
<dbReference type="GO" id="GO:0000122">
    <property type="term" value="P:negative regulation of transcription by RNA polymerase II"/>
    <property type="evidence" value="ECO:0007669"/>
    <property type="project" value="TreeGrafter"/>
</dbReference>
<feature type="region of interest" description="Disordered" evidence="8">
    <location>
        <begin position="1333"/>
        <end position="1357"/>
    </location>
</feature>
<dbReference type="STRING" id="599839.J7S5I4"/>
<evidence type="ECO:0000256" key="4">
    <source>
        <dbReference type="ARBA" id="ARBA00023015"/>
    </source>
</evidence>
<dbReference type="EMBL" id="HE796867">
    <property type="protein sequence ID" value="CCL98034.1"/>
    <property type="molecule type" value="Genomic_DNA"/>
</dbReference>
<feature type="compositionally biased region" description="Basic and acidic residues" evidence="8">
    <location>
        <begin position="888"/>
        <end position="900"/>
    </location>
</feature>
<dbReference type="RefSeq" id="XP_012177317.1">
    <property type="nucleotide sequence ID" value="XM_012321927.1"/>
</dbReference>
<dbReference type="InterPro" id="IPR031693">
    <property type="entry name" value="Sin3_C"/>
</dbReference>
<evidence type="ECO:0000256" key="2">
    <source>
        <dbReference type="ARBA" id="ARBA00022491"/>
    </source>
</evidence>
<feature type="compositionally biased region" description="Low complexity" evidence="8">
    <location>
        <begin position="332"/>
        <end position="344"/>
    </location>
</feature>
<protein>
    <recommendedName>
        <fullName evidence="9">Histone deacetylase interacting domain-containing protein</fullName>
    </recommendedName>
</protein>
<feature type="region of interest" description="Disordered" evidence="8">
    <location>
        <begin position="1"/>
        <end position="62"/>
    </location>
</feature>
<evidence type="ECO:0000256" key="7">
    <source>
        <dbReference type="PROSITE-ProRule" id="PRU00810"/>
    </source>
</evidence>
<reference evidence="10 11" key="1">
    <citation type="journal article" date="2012" name="Appl. Environ. Microbiol.">
        <title>Short-read sequencing for genomic analysis of the brown rot fungus Fibroporia radiculosa.</title>
        <authorList>
            <person name="Tang J.D."/>
            <person name="Perkins A.D."/>
            <person name="Sonstegard T.S."/>
            <person name="Schroeder S.G."/>
            <person name="Burgess S.C."/>
            <person name="Diehl S.V."/>
        </authorList>
    </citation>
    <scope>NUCLEOTIDE SEQUENCE [LARGE SCALE GENOMIC DNA]</scope>
    <source>
        <strain evidence="10 11">TFFH 294</strain>
    </source>
</reference>
<keyword evidence="4" id="KW-0805">Transcription regulation</keyword>
<dbReference type="InterPro" id="IPR039774">
    <property type="entry name" value="Sin3-like"/>
</dbReference>
<feature type="compositionally biased region" description="Low complexity" evidence="8">
    <location>
        <begin position="1339"/>
        <end position="1350"/>
    </location>
</feature>
<dbReference type="FunCoup" id="J7S5I4">
    <property type="interactions" value="617"/>
</dbReference>
<evidence type="ECO:0000313" key="11">
    <source>
        <dbReference type="Proteomes" id="UP000006352"/>
    </source>
</evidence>
<dbReference type="SUPFAM" id="SSF47762">
    <property type="entry name" value="PAH2 domain"/>
    <property type="match status" value="3"/>
</dbReference>
<dbReference type="HOGENOM" id="CLU_001360_2_4_1"/>
<dbReference type="InParanoid" id="J7S5I4"/>
<feature type="compositionally biased region" description="Acidic residues" evidence="8">
    <location>
        <begin position="852"/>
        <end position="865"/>
    </location>
</feature>
<keyword evidence="11" id="KW-1185">Reference proteome</keyword>
<keyword evidence="2" id="KW-0678">Repressor</keyword>
<keyword evidence="5" id="KW-0804">Transcription</keyword>
<evidence type="ECO:0000256" key="5">
    <source>
        <dbReference type="ARBA" id="ARBA00023163"/>
    </source>
</evidence>
<feature type="compositionally biased region" description="Pro residues" evidence="8">
    <location>
        <begin position="445"/>
        <end position="461"/>
    </location>
</feature>
<organism evidence="10 11">
    <name type="scientific">Fibroporia radiculosa</name>
    <dbReference type="NCBI Taxonomy" id="599839"/>
    <lineage>
        <taxon>Eukaryota</taxon>
        <taxon>Fungi</taxon>
        <taxon>Dikarya</taxon>
        <taxon>Basidiomycota</taxon>
        <taxon>Agaricomycotina</taxon>
        <taxon>Agaricomycetes</taxon>
        <taxon>Polyporales</taxon>
        <taxon>Fibroporiaceae</taxon>
        <taxon>Fibroporia</taxon>
    </lineage>
</organism>
<dbReference type="OrthoDB" id="10265969at2759"/>
<dbReference type="Gene3D" id="1.20.1160.11">
    <property type="entry name" value="Paired amphipathic helix"/>
    <property type="match status" value="3"/>
</dbReference>
<keyword evidence="3" id="KW-0677">Repeat</keyword>
<dbReference type="Pfam" id="PF02671">
    <property type="entry name" value="PAH"/>
    <property type="match status" value="2"/>
</dbReference>
<dbReference type="FunFam" id="1.20.1160.11:FF:000001">
    <property type="entry name" value="Paired amphipathic helix protein Sin3"/>
    <property type="match status" value="1"/>
</dbReference>
<name>J7S5I4_9APHY</name>
<evidence type="ECO:0000313" key="10">
    <source>
        <dbReference type="EMBL" id="CCL98034.1"/>
    </source>
</evidence>
<feature type="region of interest" description="Disordered" evidence="8">
    <location>
        <begin position="312"/>
        <end position="463"/>
    </location>
</feature>
<feature type="compositionally biased region" description="Polar residues" evidence="8">
    <location>
        <begin position="907"/>
        <end position="921"/>
    </location>
</feature>
<feature type="compositionally biased region" description="Low complexity" evidence="8">
    <location>
        <begin position="21"/>
        <end position="62"/>
    </location>
</feature>
<evidence type="ECO:0000256" key="3">
    <source>
        <dbReference type="ARBA" id="ARBA00022737"/>
    </source>
</evidence>
<dbReference type="InterPro" id="IPR036600">
    <property type="entry name" value="PAH_sf"/>
</dbReference>
<feature type="compositionally biased region" description="Low complexity" evidence="8">
    <location>
        <begin position="866"/>
        <end position="876"/>
    </location>
</feature>
<evidence type="ECO:0000256" key="8">
    <source>
        <dbReference type="SAM" id="MobiDB-lite"/>
    </source>
</evidence>
<feature type="compositionally biased region" description="Polar residues" evidence="8">
    <location>
        <begin position="404"/>
        <end position="437"/>
    </location>
</feature>
<feature type="domain" description="Histone deacetylase interacting" evidence="9">
    <location>
        <begin position="556"/>
        <end position="655"/>
    </location>
</feature>
<dbReference type="Proteomes" id="UP000006352">
    <property type="component" value="Unassembled WGS sequence"/>
</dbReference>
<accession>J7S5I4</accession>
<dbReference type="GO" id="GO:0003714">
    <property type="term" value="F:transcription corepressor activity"/>
    <property type="evidence" value="ECO:0007669"/>
    <property type="project" value="InterPro"/>
</dbReference>
<dbReference type="InterPro" id="IPR003822">
    <property type="entry name" value="PAH"/>
</dbReference>
<comment type="subcellular location">
    <subcellularLocation>
        <location evidence="1 7">Nucleus</location>
    </subcellularLocation>
</comment>
<dbReference type="PANTHER" id="PTHR12346:SF0">
    <property type="entry name" value="SIN3A, ISOFORM G"/>
    <property type="match status" value="1"/>
</dbReference>
<evidence type="ECO:0000256" key="6">
    <source>
        <dbReference type="ARBA" id="ARBA00023242"/>
    </source>
</evidence>
<keyword evidence="6 7" id="KW-0539">Nucleus</keyword>
<evidence type="ECO:0000259" key="9">
    <source>
        <dbReference type="SMART" id="SM00761"/>
    </source>
</evidence>
<dbReference type="PROSITE" id="PS51477">
    <property type="entry name" value="PAH"/>
    <property type="match status" value="2"/>
</dbReference>